<feature type="transmembrane region" description="Helical" evidence="6">
    <location>
        <begin position="272"/>
        <end position="294"/>
    </location>
</feature>
<dbReference type="EMBL" id="JACBZP010000001">
    <property type="protein sequence ID" value="NYI67285.1"/>
    <property type="molecule type" value="Genomic_DNA"/>
</dbReference>
<accession>A0A7Z0D200</accession>
<evidence type="ECO:0000256" key="3">
    <source>
        <dbReference type="ARBA" id="ARBA00022692"/>
    </source>
</evidence>
<protein>
    <submittedName>
        <fullName evidence="7">Putative copper resistance protein D</fullName>
    </submittedName>
</protein>
<feature type="transmembrane region" description="Helical" evidence="6">
    <location>
        <begin position="555"/>
        <end position="584"/>
    </location>
</feature>
<dbReference type="AlphaFoldDB" id="A0A7Z0D200"/>
<feature type="transmembrane region" description="Helical" evidence="6">
    <location>
        <begin position="58"/>
        <end position="78"/>
    </location>
</feature>
<reference evidence="7 8" key="1">
    <citation type="submission" date="2020-07" db="EMBL/GenBank/DDBJ databases">
        <title>Sequencing the genomes of 1000 actinobacteria strains.</title>
        <authorList>
            <person name="Klenk H.-P."/>
        </authorList>
    </citation>
    <scope>NUCLEOTIDE SEQUENCE [LARGE SCALE GENOMIC DNA]</scope>
    <source>
        <strain evidence="7 8">DSM 26341</strain>
    </source>
</reference>
<feature type="transmembrane region" description="Helical" evidence="6">
    <location>
        <begin position="523"/>
        <end position="543"/>
    </location>
</feature>
<sequence length="647" mass="69125">MRIDSRGKFSWLPVLVGAAAAVVLAVAAVTVPGEANYSSVNENFPGLPTAVTSSVLRLISYLTGAVTIGALVVGLAMIPARRSGRITPPAARAFGTAGSFGLLWALTACILIVVDAADTNGLSVARGISPEALMTMIGAANLPKAWILVTIGAGVVGFTAGAVRTWRAAVLLLVVAGLSVLPPVVTGHVAVAANHDWETDAAMFGSIAVAVWIGSAMVLSTRRSTRPLADPAALRFRRLSWWAFGIVGLTDLIVDVFELAGTNPLASVSGRIMIARMLVLVALGVLTAAPGAIGRRADTRSAGRRTAGPAAFMPAVWIMLGLGYFGLTAAMDRIPPPRYFASDVTIQKTLLGYTLPDPPTSLNLLLTWRVNILFLTIAVAGVAVYLWGVRRLRIRTTHAWPLHRTVSWIAGWASVVAVTTAGPGVYSPATFSMHMATHMVLGMISPLLLVLGAPITLTLASTSGRAGPFAGPREWITGCVNSPMMRVLANPAVVFVIYIVGYFGFYMTPAFTHLMIFHWGHQVVRLFFLVIGYLFFWLVVGADKPPKSLPALGKLAFVFAMMPFHAVFAIVIMSMRTIIGYTYFTYLDAKWRGGLKADQFAGGIIDWIGGEAPLVFVIAGLLLVWMRQDRQRTEFSPDTVSVLEGRR</sequence>
<evidence type="ECO:0000313" key="8">
    <source>
        <dbReference type="Proteomes" id="UP000539111"/>
    </source>
</evidence>
<evidence type="ECO:0000256" key="1">
    <source>
        <dbReference type="ARBA" id="ARBA00004651"/>
    </source>
</evidence>
<proteinExistence type="predicted"/>
<evidence type="ECO:0000313" key="7">
    <source>
        <dbReference type="EMBL" id="NYI67285.1"/>
    </source>
</evidence>
<name>A0A7Z0D200_9MICO</name>
<dbReference type="RefSeq" id="WP_179427142.1">
    <property type="nucleotide sequence ID" value="NZ_JACBZP010000001.1"/>
</dbReference>
<dbReference type="Pfam" id="PF09678">
    <property type="entry name" value="Caa3_CtaG"/>
    <property type="match status" value="1"/>
</dbReference>
<dbReference type="InterPro" id="IPR019108">
    <property type="entry name" value="Caa3_assmbl_CtaG-rel"/>
</dbReference>
<evidence type="ECO:0000256" key="6">
    <source>
        <dbReference type="SAM" id="Phobius"/>
    </source>
</evidence>
<feature type="transmembrane region" description="Helical" evidence="6">
    <location>
        <begin position="492"/>
        <end position="517"/>
    </location>
</feature>
<comment type="caution">
    <text evidence="7">The sequence shown here is derived from an EMBL/GenBank/DDBJ whole genome shotgun (WGS) entry which is preliminary data.</text>
</comment>
<comment type="subcellular location">
    <subcellularLocation>
        <location evidence="1">Cell membrane</location>
        <topology evidence="1">Multi-pass membrane protein</topology>
    </subcellularLocation>
</comment>
<dbReference type="GO" id="GO:0005886">
    <property type="term" value="C:plasma membrane"/>
    <property type="evidence" value="ECO:0007669"/>
    <property type="project" value="UniProtKB-SubCell"/>
</dbReference>
<feature type="transmembrane region" description="Helical" evidence="6">
    <location>
        <begin position="604"/>
        <end position="625"/>
    </location>
</feature>
<feature type="transmembrane region" description="Helical" evidence="6">
    <location>
        <begin position="306"/>
        <end position="327"/>
    </location>
</feature>
<feature type="transmembrane region" description="Helical" evidence="6">
    <location>
        <begin position="145"/>
        <end position="163"/>
    </location>
</feature>
<feature type="transmembrane region" description="Helical" evidence="6">
    <location>
        <begin position="201"/>
        <end position="219"/>
    </location>
</feature>
<keyword evidence="8" id="KW-1185">Reference proteome</keyword>
<feature type="transmembrane region" description="Helical" evidence="6">
    <location>
        <begin position="408"/>
        <end position="426"/>
    </location>
</feature>
<keyword evidence="2" id="KW-1003">Cell membrane</keyword>
<organism evidence="7 8">
    <name type="scientific">Spelaeicoccus albus</name>
    <dbReference type="NCBI Taxonomy" id="1280376"/>
    <lineage>
        <taxon>Bacteria</taxon>
        <taxon>Bacillati</taxon>
        <taxon>Actinomycetota</taxon>
        <taxon>Actinomycetes</taxon>
        <taxon>Micrococcales</taxon>
        <taxon>Brevibacteriaceae</taxon>
        <taxon>Spelaeicoccus</taxon>
    </lineage>
</organism>
<evidence type="ECO:0000256" key="4">
    <source>
        <dbReference type="ARBA" id="ARBA00022989"/>
    </source>
</evidence>
<feature type="transmembrane region" description="Helical" evidence="6">
    <location>
        <begin position="90"/>
        <end position="114"/>
    </location>
</feature>
<feature type="transmembrane region" description="Helical" evidence="6">
    <location>
        <begin position="438"/>
        <end position="460"/>
    </location>
</feature>
<evidence type="ECO:0000256" key="2">
    <source>
        <dbReference type="ARBA" id="ARBA00022475"/>
    </source>
</evidence>
<feature type="transmembrane region" description="Helical" evidence="6">
    <location>
        <begin position="239"/>
        <end position="260"/>
    </location>
</feature>
<evidence type="ECO:0000256" key="5">
    <source>
        <dbReference type="ARBA" id="ARBA00023136"/>
    </source>
</evidence>
<keyword evidence="4 6" id="KW-1133">Transmembrane helix</keyword>
<keyword evidence="3 6" id="KW-0812">Transmembrane</keyword>
<feature type="transmembrane region" description="Helical" evidence="6">
    <location>
        <begin position="170"/>
        <end position="189"/>
    </location>
</feature>
<feature type="transmembrane region" description="Helical" evidence="6">
    <location>
        <begin position="12"/>
        <end position="31"/>
    </location>
</feature>
<dbReference type="Proteomes" id="UP000539111">
    <property type="component" value="Unassembled WGS sequence"/>
</dbReference>
<gene>
    <name evidence="7" type="ORF">BJY26_001591</name>
</gene>
<keyword evidence="5 6" id="KW-0472">Membrane</keyword>
<feature type="transmembrane region" description="Helical" evidence="6">
    <location>
        <begin position="366"/>
        <end position="387"/>
    </location>
</feature>